<gene>
    <name evidence="1" type="ORF">E2C01_013428</name>
</gene>
<protein>
    <submittedName>
        <fullName evidence="1">Uncharacterized protein</fullName>
    </submittedName>
</protein>
<sequence length="68" mass="7465">MQVKLQVEKSSPAICLCLSGSTAAVLRLLMIVIPQAVLNNASNEKIVYDERALRMSCGHCVEQPYNES</sequence>
<evidence type="ECO:0000313" key="2">
    <source>
        <dbReference type="Proteomes" id="UP000324222"/>
    </source>
</evidence>
<proteinExistence type="predicted"/>
<organism evidence="1 2">
    <name type="scientific">Portunus trituberculatus</name>
    <name type="common">Swimming crab</name>
    <name type="synonym">Neptunus trituberculatus</name>
    <dbReference type="NCBI Taxonomy" id="210409"/>
    <lineage>
        <taxon>Eukaryota</taxon>
        <taxon>Metazoa</taxon>
        <taxon>Ecdysozoa</taxon>
        <taxon>Arthropoda</taxon>
        <taxon>Crustacea</taxon>
        <taxon>Multicrustacea</taxon>
        <taxon>Malacostraca</taxon>
        <taxon>Eumalacostraca</taxon>
        <taxon>Eucarida</taxon>
        <taxon>Decapoda</taxon>
        <taxon>Pleocyemata</taxon>
        <taxon>Brachyura</taxon>
        <taxon>Eubrachyura</taxon>
        <taxon>Portunoidea</taxon>
        <taxon>Portunidae</taxon>
        <taxon>Portuninae</taxon>
        <taxon>Portunus</taxon>
    </lineage>
</organism>
<reference evidence="1 2" key="1">
    <citation type="submission" date="2019-05" db="EMBL/GenBank/DDBJ databases">
        <title>Another draft genome of Portunus trituberculatus and its Hox gene families provides insights of decapod evolution.</title>
        <authorList>
            <person name="Jeong J.-H."/>
            <person name="Song I."/>
            <person name="Kim S."/>
            <person name="Choi T."/>
            <person name="Kim D."/>
            <person name="Ryu S."/>
            <person name="Kim W."/>
        </authorList>
    </citation>
    <scope>NUCLEOTIDE SEQUENCE [LARGE SCALE GENOMIC DNA]</scope>
    <source>
        <tissue evidence="1">Muscle</tissue>
    </source>
</reference>
<accession>A0A5B7DH41</accession>
<comment type="caution">
    <text evidence="1">The sequence shown here is derived from an EMBL/GenBank/DDBJ whole genome shotgun (WGS) entry which is preliminary data.</text>
</comment>
<dbReference type="Proteomes" id="UP000324222">
    <property type="component" value="Unassembled WGS sequence"/>
</dbReference>
<keyword evidence="2" id="KW-1185">Reference proteome</keyword>
<evidence type="ECO:0000313" key="1">
    <source>
        <dbReference type="EMBL" id="MPC20483.1"/>
    </source>
</evidence>
<name>A0A5B7DH41_PORTR</name>
<dbReference type="EMBL" id="VSRR010000876">
    <property type="protein sequence ID" value="MPC20483.1"/>
    <property type="molecule type" value="Genomic_DNA"/>
</dbReference>
<dbReference type="AlphaFoldDB" id="A0A5B7DH41"/>